<comment type="caution">
    <text evidence="3">The sequence shown here is derived from an EMBL/GenBank/DDBJ whole genome shotgun (WGS) entry which is preliminary data.</text>
</comment>
<organism evidence="3 4">
    <name type="scientific">Pelotalea chapellei</name>
    <dbReference type="NCBI Taxonomy" id="44671"/>
    <lineage>
        <taxon>Bacteria</taxon>
        <taxon>Pseudomonadati</taxon>
        <taxon>Thermodesulfobacteriota</taxon>
        <taxon>Desulfuromonadia</taxon>
        <taxon>Geobacterales</taxon>
        <taxon>Geobacteraceae</taxon>
        <taxon>Pelotalea</taxon>
    </lineage>
</organism>
<feature type="compositionally biased region" description="Basic and acidic residues" evidence="1">
    <location>
        <begin position="1"/>
        <end position="22"/>
    </location>
</feature>
<dbReference type="Pfam" id="PF04909">
    <property type="entry name" value="Amidohydro_2"/>
    <property type="match status" value="1"/>
</dbReference>
<name>A0ABS5UAT6_9BACT</name>
<dbReference type="Proteomes" id="UP000784128">
    <property type="component" value="Unassembled WGS sequence"/>
</dbReference>
<dbReference type="InterPro" id="IPR006680">
    <property type="entry name" value="Amidohydro-rel"/>
</dbReference>
<proteinExistence type="predicted"/>
<dbReference type="EMBL" id="JAHDYS010000013">
    <property type="protein sequence ID" value="MBT1072765.1"/>
    <property type="molecule type" value="Genomic_DNA"/>
</dbReference>
<gene>
    <name evidence="3" type="ORF">KJB30_13295</name>
</gene>
<evidence type="ECO:0000256" key="1">
    <source>
        <dbReference type="SAM" id="MobiDB-lite"/>
    </source>
</evidence>
<dbReference type="InterPro" id="IPR032466">
    <property type="entry name" value="Metal_Hydrolase"/>
</dbReference>
<evidence type="ECO:0000313" key="3">
    <source>
        <dbReference type="EMBL" id="MBT1072765.1"/>
    </source>
</evidence>
<feature type="domain" description="Amidohydrolase-related" evidence="2">
    <location>
        <begin position="368"/>
        <end position="561"/>
    </location>
</feature>
<protein>
    <submittedName>
        <fullName evidence="3">Amidohydrolase family protein</fullName>
    </submittedName>
</protein>
<reference evidence="3 4" key="1">
    <citation type="submission" date="2021-05" db="EMBL/GenBank/DDBJ databases">
        <title>The draft genome of Geobacter chapellei DSM 13688.</title>
        <authorList>
            <person name="Xu Z."/>
            <person name="Masuda Y."/>
            <person name="Itoh H."/>
            <person name="Senoo K."/>
        </authorList>
    </citation>
    <scope>NUCLEOTIDE SEQUENCE [LARGE SCALE GENOMIC DNA]</scope>
    <source>
        <strain evidence="3 4">DSM 13688</strain>
    </source>
</reference>
<accession>A0ABS5UAT6</accession>
<evidence type="ECO:0000259" key="2">
    <source>
        <dbReference type="Pfam" id="PF04909"/>
    </source>
</evidence>
<evidence type="ECO:0000313" key="4">
    <source>
        <dbReference type="Proteomes" id="UP000784128"/>
    </source>
</evidence>
<feature type="region of interest" description="Disordered" evidence="1">
    <location>
        <begin position="1"/>
        <end position="24"/>
    </location>
</feature>
<keyword evidence="4" id="KW-1185">Reference proteome</keyword>
<sequence length="658" mass="76579">MPNEKTDATENPKQKKRTEQNDPKGAVLKFIKPDMLCGEIHQISVWQPTVIIDSHMHIQSGHCATEQFVQYQGPLAPVQSGLKFSRGLIEGSGEIFGGLLTLFEWFATKPVKQIAKVFSDKPENPQEGYLTKNAVLDLVTMQAKSTSDIADLFIKERNNLVDDYFKNPEKCPFYKDAPYLFFSSVVMTMDMEYSHIDGYFGIRVYNPLFEEGQPIDVTQPSRYWSPAHGKWVETYDYEGNPINGRVLVKPRNKTVYKKIDDPAKVVLIDKLNSFNDYKEIEKTGIIIGNCCDPQNGELRRVSIEAAPVLMSDAETEKYENWEKQLKSTEEAVIKYPLKFLPMFHYDPRRWQFKGEGVNADLITKVMGENALYLGFKMYTAQGFRPWDVRRLPTLKDFYAKCCKNGIPIMNHCTPGGARSHEDNEFYNFEHPFDDEFEEQEQRKGKNQNTYFEDNFVSPKAWEKVFNATVDLKDGKQPLNTLRLCLAHFGGPAKPGPEWSQQIIDMITSNKYPNLYTDISSSFADEKFRKYFKELFTGKLSEEQKKKMRSRILFGTDWYMTLAYGALNKKNLWDYCTETKDWLDTFDTSLWPYFTQYNPYRFYKLETEVPRITKNIIKKMEKNKKVFEELENYQIEEIEQEAAWIQAANKAHVCYEETP</sequence>
<dbReference type="SUPFAM" id="SSF51556">
    <property type="entry name" value="Metallo-dependent hydrolases"/>
    <property type="match status" value="1"/>
</dbReference>
<dbReference type="Gene3D" id="3.20.20.140">
    <property type="entry name" value="Metal-dependent hydrolases"/>
    <property type="match status" value="1"/>
</dbReference>